<evidence type="ECO:0000313" key="3">
    <source>
        <dbReference type="EMBL" id="BAY58961.1"/>
    </source>
</evidence>
<evidence type="ECO:0000256" key="1">
    <source>
        <dbReference type="SAM" id="MobiDB-lite"/>
    </source>
</evidence>
<proteinExistence type="predicted"/>
<keyword evidence="2" id="KW-0812">Transmembrane</keyword>
<feature type="compositionally biased region" description="Acidic residues" evidence="1">
    <location>
        <begin position="102"/>
        <end position="115"/>
    </location>
</feature>
<dbReference type="Proteomes" id="UP000217895">
    <property type="component" value="Chromosome"/>
</dbReference>
<sequence>MALLRFVFILAVAGILVIFTLSNSTVPMSIVFLGVRSPTMPLSLWILGAIALGIATTIIINFLFGLTRFAARRSERKTVRQSTKPAGVYTYGQQSPPSKSEDADDWFSDGSDDWGETPRNRPRQEFEKRQEPTTETRSGSSYSYTYREPTTPPDVVDADYKVIKPPTRNLDEEEF</sequence>
<feature type="transmembrane region" description="Helical" evidence="2">
    <location>
        <begin position="44"/>
        <end position="67"/>
    </location>
</feature>
<evidence type="ECO:0008006" key="5">
    <source>
        <dbReference type="Google" id="ProtNLM"/>
    </source>
</evidence>
<feature type="compositionally biased region" description="Low complexity" evidence="1">
    <location>
        <begin position="135"/>
        <end position="148"/>
    </location>
</feature>
<dbReference type="EMBL" id="AP018203">
    <property type="protein sequence ID" value="BAY58961.1"/>
    <property type="molecule type" value="Genomic_DNA"/>
</dbReference>
<reference evidence="3 4" key="1">
    <citation type="submission" date="2017-06" db="EMBL/GenBank/DDBJ databases">
        <title>Genome sequencing of cyanobaciteial culture collection at National Institute for Environmental Studies (NIES).</title>
        <authorList>
            <person name="Hirose Y."/>
            <person name="Shimura Y."/>
            <person name="Fujisawa T."/>
            <person name="Nakamura Y."/>
            <person name="Kawachi M."/>
        </authorList>
    </citation>
    <scope>NUCLEOTIDE SEQUENCE [LARGE SCALE GENOMIC DNA]</scope>
    <source>
        <strain evidence="3 4">NIES-2135</strain>
    </source>
</reference>
<keyword evidence="2" id="KW-1133">Transmembrane helix</keyword>
<evidence type="ECO:0000256" key="2">
    <source>
        <dbReference type="SAM" id="Phobius"/>
    </source>
</evidence>
<dbReference type="AlphaFoldDB" id="A0A1Z4JQB1"/>
<accession>A0A1Z4JQB1</accession>
<feature type="region of interest" description="Disordered" evidence="1">
    <location>
        <begin position="75"/>
        <end position="175"/>
    </location>
</feature>
<keyword evidence="4" id="KW-1185">Reference proteome</keyword>
<protein>
    <recommendedName>
        <fullName evidence="5">Lipopolysaccharide assembly protein A domain-containing protein</fullName>
    </recommendedName>
</protein>
<name>A0A1Z4JQB1_LEPBY</name>
<feature type="transmembrane region" description="Helical" evidence="2">
    <location>
        <begin position="7"/>
        <end position="32"/>
    </location>
</feature>
<organism evidence="3 4">
    <name type="scientific">Leptolyngbya boryana NIES-2135</name>
    <dbReference type="NCBI Taxonomy" id="1973484"/>
    <lineage>
        <taxon>Bacteria</taxon>
        <taxon>Bacillati</taxon>
        <taxon>Cyanobacteriota</taxon>
        <taxon>Cyanophyceae</taxon>
        <taxon>Leptolyngbyales</taxon>
        <taxon>Leptolyngbyaceae</taxon>
        <taxon>Leptolyngbya group</taxon>
        <taxon>Leptolyngbya</taxon>
    </lineage>
</organism>
<keyword evidence="2" id="KW-0472">Membrane</keyword>
<evidence type="ECO:0000313" key="4">
    <source>
        <dbReference type="Proteomes" id="UP000217895"/>
    </source>
</evidence>
<gene>
    <name evidence="3" type="ORF">NIES2135_58360</name>
</gene>
<feature type="compositionally biased region" description="Basic and acidic residues" evidence="1">
    <location>
        <begin position="116"/>
        <end position="134"/>
    </location>
</feature>